<dbReference type="EMBL" id="CAJNJQ010003217">
    <property type="protein sequence ID" value="CAE7194116.1"/>
    <property type="molecule type" value="Genomic_DNA"/>
</dbReference>
<evidence type="ECO:0000259" key="6">
    <source>
        <dbReference type="SMART" id="SM00479"/>
    </source>
</evidence>
<keyword evidence="4" id="KW-0269">Exonuclease</keyword>
<dbReference type="Proteomes" id="UP000663827">
    <property type="component" value="Unassembled WGS sequence"/>
</dbReference>
<dbReference type="PANTHER" id="PTHR12801">
    <property type="entry name" value="RNA EXONUCLEASE REXO1 / RECO3 FAMILY MEMBER-RELATED"/>
    <property type="match status" value="1"/>
</dbReference>
<proteinExistence type="predicted"/>
<accession>A0A8H3E2W1</accession>
<evidence type="ECO:0000256" key="1">
    <source>
        <dbReference type="ARBA" id="ARBA00022552"/>
    </source>
</evidence>
<evidence type="ECO:0000256" key="3">
    <source>
        <dbReference type="ARBA" id="ARBA00022801"/>
    </source>
</evidence>
<keyword evidence="1" id="KW-0698">rRNA processing</keyword>
<dbReference type="InterPro" id="IPR013520">
    <property type="entry name" value="Ribonucl_H"/>
</dbReference>
<dbReference type="GO" id="GO:0004527">
    <property type="term" value="F:exonuclease activity"/>
    <property type="evidence" value="ECO:0007669"/>
    <property type="project" value="UniProtKB-KW"/>
</dbReference>
<dbReference type="InterPro" id="IPR047021">
    <property type="entry name" value="REXO1/3/4-like"/>
</dbReference>
<organism evidence="7 8">
    <name type="scientific">Rhizoctonia solani</name>
    <dbReference type="NCBI Taxonomy" id="456999"/>
    <lineage>
        <taxon>Eukaryota</taxon>
        <taxon>Fungi</taxon>
        <taxon>Dikarya</taxon>
        <taxon>Basidiomycota</taxon>
        <taxon>Agaricomycotina</taxon>
        <taxon>Agaricomycetes</taxon>
        <taxon>Cantharellales</taxon>
        <taxon>Ceratobasidiaceae</taxon>
        <taxon>Rhizoctonia</taxon>
    </lineage>
</organism>
<dbReference type="GO" id="GO:0006364">
    <property type="term" value="P:rRNA processing"/>
    <property type="evidence" value="ECO:0007669"/>
    <property type="project" value="UniProtKB-KW"/>
</dbReference>
<reference evidence="7" key="1">
    <citation type="submission" date="2021-01" db="EMBL/GenBank/DDBJ databases">
        <authorList>
            <person name="Kaushik A."/>
        </authorList>
    </citation>
    <scope>NUCLEOTIDE SEQUENCE</scope>
    <source>
        <strain evidence="7">AG5</strain>
    </source>
</reference>
<dbReference type="SMART" id="SM00479">
    <property type="entry name" value="EXOIII"/>
    <property type="match status" value="1"/>
</dbReference>
<dbReference type="GO" id="GO:0003676">
    <property type="term" value="F:nucleic acid binding"/>
    <property type="evidence" value="ECO:0007669"/>
    <property type="project" value="InterPro"/>
</dbReference>
<evidence type="ECO:0000256" key="4">
    <source>
        <dbReference type="ARBA" id="ARBA00022839"/>
    </source>
</evidence>
<name>A0A8H3E2W1_9AGAM</name>
<evidence type="ECO:0000313" key="7">
    <source>
        <dbReference type="EMBL" id="CAE7194116.1"/>
    </source>
</evidence>
<dbReference type="InterPro" id="IPR012337">
    <property type="entry name" value="RNaseH-like_sf"/>
</dbReference>
<dbReference type="SUPFAM" id="SSF53098">
    <property type="entry name" value="Ribonuclease H-like"/>
    <property type="match status" value="1"/>
</dbReference>
<comment type="function">
    <text evidence="5">Exoribonuclease involved in ribosome biosynthesis. Involved in the processing of ITS1, the internal transcribed spacer localized between the 18S and 5.8S rRNAs.</text>
</comment>
<dbReference type="GO" id="GO:0005634">
    <property type="term" value="C:nucleus"/>
    <property type="evidence" value="ECO:0007669"/>
    <property type="project" value="TreeGrafter"/>
</dbReference>
<feature type="domain" description="Exonuclease" evidence="6">
    <location>
        <begin position="36"/>
        <end position="200"/>
    </location>
</feature>
<gene>
    <name evidence="7" type="ORF">RDB_LOCUS131033</name>
</gene>
<dbReference type="InterPro" id="IPR036397">
    <property type="entry name" value="RNaseH_sf"/>
</dbReference>
<dbReference type="AlphaFoldDB" id="A0A8H3E2W1"/>
<protein>
    <recommendedName>
        <fullName evidence="6">Exonuclease domain-containing protein</fullName>
    </recommendedName>
</protein>
<dbReference type="PANTHER" id="PTHR12801:SF45">
    <property type="entry name" value="RNA EXONUCLEASE 4"/>
    <property type="match status" value="1"/>
</dbReference>
<comment type="caution">
    <text evidence="7">The sequence shown here is derived from an EMBL/GenBank/DDBJ whole genome shotgun (WGS) entry which is preliminary data.</text>
</comment>
<keyword evidence="3" id="KW-0378">Hydrolase</keyword>
<evidence type="ECO:0000256" key="5">
    <source>
        <dbReference type="ARBA" id="ARBA00025599"/>
    </source>
</evidence>
<keyword evidence="2" id="KW-0540">Nuclease</keyword>
<evidence type="ECO:0000256" key="2">
    <source>
        <dbReference type="ARBA" id="ARBA00022722"/>
    </source>
</evidence>
<evidence type="ECO:0000313" key="8">
    <source>
        <dbReference type="Proteomes" id="UP000663827"/>
    </source>
</evidence>
<dbReference type="Gene3D" id="3.30.420.10">
    <property type="entry name" value="Ribonuclease H-like superfamily/Ribonuclease H"/>
    <property type="match status" value="1"/>
</dbReference>
<sequence>MSSVNSSTFSYTYASASSSSSNASVAIPPKHHPPERYRSLSCLAIGARAGGSVDMLARVTVVDYWGSEMLDVFVRPTEPVVDYRTVQTKITEKQLSGPEALPFDIVQEKVIDLISGYIVVGHALWNDLSVLGISHLAIDTRDTALYVPFRSILNVQTAPGLPTLVWILMERHIQSSATDSTENARACMDLFRCVEHDWERMISNESWPCLLPPVAYARYFH</sequence>